<accession>A0A2T3KQW7</accession>
<dbReference type="PROSITE" id="PS50111">
    <property type="entry name" value="CHEMOTAXIS_TRANSDUC_2"/>
    <property type="match status" value="1"/>
</dbReference>
<evidence type="ECO:0000313" key="9">
    <source>
        <dbReference type="Proteomes" id="UP000240530"/>
    </source>
</evidence>
<dbReference type="PRINTS" id="PR00260">
    <property type="entry name" value="CHEMTRNSDUCR"/>
</dbReference>
<evidence type="ECO:0000259" key="6">
    <source>
        <dbReference type="PROSITE" id="PS50111"/>
    </source>
</evidence>
<dbReference type="AlphaFoldDB" id="A0A2T3KQW7"/>
<dbReference type="InterPro" id="IPR004089">
    <property type="entry name" value="MCPsignal_dom"/>
</dbReference>
<dbReference type="InterPro" id="IPR003660">
    <property type="entry name" value="HAMP_dom"/>
</dbReference>
<comment type="similarity">
    <text evidence="3">Belongs to the methyl-accepting chemotaxis (MCP) protein family.</text>
</comment>
<keyword evidence="5" id="KW-1133">Transmembrane helix</keyword>
<dbReference type="Pfam" id="PF00672">
    <property type="entry name" value="HAMP"/>
    <property type="match status" value="1"/>
</dbReference>
<evidence type="ECO:0000256" key="5">
    <source>
        <dbReference type="SAM" id="Phobius"/>
    </source>
</evidence>
<dbReference type="Pfam" id="PF00015">
    <property type="entry name" value="MCPsignal"/>
    <property type="match status" value="1"/>
</dbReference>
<dbReference type="SMART" id="SM00304">
    <property type="entry name" value="HAMP"/>
    <property type="match status" value="1"/>
</dbReference>
<feature type="domain" description="Methyl-accepting transducer" evidence="6">
    <location>
        <begin position="377"/>
        <end position="613"/>
    </location>
</feature>
<dbReference type="InterPro" id="IPR007891">
    <property type="entry name" value="CHASE3"/>
</dbReference>
<dbReference type="Gene3D" id="1.10.287.950">
    <property type="entry name" value="Methyl-accepting chemotaxis protein"/>
    <property type="match status" value="1"/>
</dbReference>
<evidence type="ECO:0000256" key="2">
    <source>
        <dbReference type="ARBA" id="ARBA00023224"/>
    </source>
</evidence>
<dbReference type="GO" id="GO:0006935">
    <property type="term" value="P:chemotaxis"/>
    <property type="evidence" value="ECO:0007669"/>
    <property type="project" value="InterPro"/>
</dbReference>
<proteinExistence type="inferred from homology"/>
<feature type="domain" description="HAMP" evidence="7">
    <location>
        <begin position="320"/>
        <end position="372"/>
    </location>
</feature>
<dbReference type="CDD" id="cd11386">
    <property type="entry name" value="MCP_signal"/>
    <property type="match status" value="1"/>
</dbReference>
<keyword evidence="5" id="KW-0472">Membrane</keyword>
<comment type="subcellular location">
    <subcellularLocation>
        <location evidence="1">Membrane</location>
    </subcellularLocation>
</comment>
<dbReference type="GO" id="GO:0007165">
    <property type="term" value="P:signal transduction"/>
    <property type="evidence" value="ECO:0007669"/>
    <property type="project" value="UniProtKB-KW"/>
</dbReference>
<reference evidence="8 9" key="1">
    <citation type="submission" date="2018-03" db="EMBL/GenBank/DDBJ databases">
        <title>Whole genome sequencing of Histamine producing bacteria.</title>
        <authorList>
            <person name="Butler K."/>
        </authorList>
    </citation>
    <scope>NUCLEOTIDE SEQUENCE [LARGE SCALE GENOMIC DNA]</scope>
    <source>
        <strain evidence="8 9">Res.4.1</strain>
    </source>
</reference>
<dbReference type="InterPro" id="IPR004090">
    <property type="entry name" value="Chemotax_Me-accpt_rcpt"/>
</dbReference>
<evidence type="ECO:0000259" key="7">
    <source>
        <dbReference type="PROSITE" id="PS50885"/>
    </source>
</evidence>
<dbReference type="PANTHER" id="PTHR32089:SF120">
    <property type="entry name" value="METHYL-ACCEPTING CHEMOTAXIS PROTEIN TLPQ"/>
    <property type="match status" value="1"/>
</dbReference>
<evidence type="ECO:0000256" key="1">
    <source>
        <dbReference type="ARBA" id="ARBA00004370"/>
    </source>
</evidence>
<evidence type="ECO:0000256" key="3">
    <source>
        <dbReference type="ARBA" id="ARBA00029447"/>
    </source>
</evidence>
<feature type="transmembrane region" description="Helical" evidence="5">
    <location>
        <begin position="12"/>
        <end position="34"/>
    </location>
</feature>
<dbReference type="CDD" id="cd19410">
    <property type="entry name" value="HK9-like_sensor"/>
    <property type="match status" value="1"/>
</dbReference>
<dbReference type="RefSeq" id="WP_060988470.1">
    <property type="nucleotide sequence ID" value="NZ_JAWQHX010000001.1"/>
</dbReference>
<sequence>MNMENISIRNKLLIGNGLIVLLLGILCAIVWNAIVTMDKTAKMVEHTYKVIDNSNILVSSMVDQETGLRGFAIGGQEEYLEPYISGKKAFDKHLNIVTELTSDNPAQQERYAFVATEAKAWQAYADKIIQLRKDIQQGEYSEQAIDKLLASGIGKQLMDKIRIEAEERRFGYQSNELLQAMVNMETGLRGYIINKTDDYLEPYYQGKEEVNRILKTNDLDDKNINAWINDYAEVAIKQIKHGLQYKAMNDLYLELEKKQGKAYMDDLRYRVAEIIGVEQALMQQRKGSAIEAANLAIMVIVVGGIITAILAFAVGVFISQTITKPIGSAVDAAKELAQGNLTVQIPRHGNNEVGVLLTALQTTADSLKGIIVKMSDANDQLGSASDNLTAITTQTSQGVKEQQQMTDEVAVAMNQMSMSVQEVAQNVGTAAQFANEAHTEAQTGIVIVQNTVKSISQLDEEINLTSVRLNELVHETENIGGILDVIRAIAEQTNLLALNAAIEAARAGDQGRGFAVVADEVRELAKRTQDSTTEIQSLIEKVQHGTSELVLNMDKSNSIVKESVSNATKSGDAFSVITESISKINDMNIQNANASEEQSTTTEEINRNMESVNIISQQSAQSVGETAKSMQVLSELSQQMHSIIRQFKI</sequence>
<evidence type="ECO:0000256" key="4">
    <source>
        <dbReference type="PROSITE-ProRule" id="PRU00284"/>
    </source>
</evidence>
<name>A0A2T3KQW7_PHOLD</name>
<evidence type="ECO:0000313" key="8">
    <source>
        <dbReference type="EMBL" id="PSV08662.1"/>
    </source>
</evidence>
<dbReference type="Pfam" id="PF05227">
    <property type="entry name" value="CHASE3"/>
    <property type="match status" value="2"/>
</dbReference>
<keyword evidence="5" id="KW-0812">Transmembrane</keyword>
<protein>
    <submittedName>
        <fullName evidence="8">HAMP domain-containing protein</fullName>
    </submittedName>
</protein>
<dbReference type="Proteomes" id="UP000240530">
    <property type="component" value="Unassembled WGS sequence"/>
</dbReference>
<comment type="caution">
    <text evidence="8">The sequence shown here is derived from an EMBL/GenBank/DDBJ whole genome shotgun (WGS) entry which is preliminary data.</text>
</comment>
<feature type="transmembrane region" description="Helical" evidence="5">
    <location>
        <begin position="292"/>
        <end position="318"/>
    </location>
</feature>
<dbReference type="CDD" id="cd06225">
    <property type="entry name" value="HAMP"/>
    <property type="match status" value="1"/>
</dbReference>
<dbReference type="EMBL" id="PYNS01000027">
    <property type="protein sequence ID" value="PSV08662.1"/>
    <property type="molecule type" value="Genomic_DNA"/>
</dbReference>
<dbReference type="GO" id="GO:0016020">
    <property type="term" value="C:membrane"/>
    <property type="evidence" value="ECO:0007669"/>
    <property type="project" value="UniProtKB-SubCell"/>
</dbReference>
<keyword evidence="2 4" id="KW-0807">Transducer</keyword>
<dbReference type="SMART" id="SM00283">
    <property type="entry name" value="MA"/>
    <property type="match status" value="1"/>
</dbReference>
<dbReference type="PANTHER" id="PTHR32089">
    <property type="entry name" value="METHYL-ACCEPTING CHEMOTAXIS PROTEIN MCPB"/>
    <property type="match status" value="1"/>
</dbReference>
<dbReference type="PROSITE" id="PS50885">
    <property type="entry name" value="HAMP"/>
    <property type="match status" value="1"/>
</dbReference>
<dbReference type="FunFam" id="1.10.287.950:FF:000001">
    <property type="entry name" value="Methyl-accepting chemotaxis sensory transducer"/>
    <property type="match status" value="1"/>
</dbReference>
<dbReference type="GO" id="GO:0004888">
    <property type="term" value="F:transmembrane signaling receptor activity"/>
    <property type="evidence" value="ECO:0007669"/>
    <property type="project" value="InterPro"/>
</dbReference>
<gene>
    <name evidence="8" type="ORF">C0W93_18070</name>
</gene>
<dbReference type="SUPFAM" id="SSF58104">
    <property type="entry name" value="Methyl-accepting chemotaxis protein (MCP) signaling domain"/>
    <property type="match status" value="1"/>
</dbReference>
<organism evidence="8 9">
    <name type="scientific">Photobacterium leiognathi subsp. mandapamensis</name>
    <name type="common">Photobacterium mandapamensis</name>
    <dbReference type="NCBI Taxonomy" id="48408"/>
    <lineage>
        <taxon>Bacteria</taxon>
        <taxon>Pseudomonadati</taxon>
        <taxon>Pseudomonadota</taxon>
        <taxon>Gammaproteobacteria</taxon>
        <taxon>Vibrionales</taxon>
        <taxon>Vibrionaceae</taxon>
        <taxon>Photobacterium</taxon>
    </lineage>
</organism>